<gene>
    <name evidence="1" type="ORF">M9Y10_035727</name>
</gene>
<dbReference type="Proteomes" id="UP001470230">
    <property type="component" value="Unassembled WGS sequence"/>
</dbReference>
<organism evidence="1 2">
    <name type="scientific">Tritrichomonas musculus</name>
    <dbReference type="NCBI Taxonomy" id="1915356"/>
    <lineage>
        <taxon>Eukaryota</taxon>
        <taxon>Metamonada</taxon>
        <taxon>Parabasalia</taxon>
        <taxon>Tritrichomonadida</taxon>
        <taxon>Tritrichomonadidae</taxon>
        <taxon>Tritrichomonas</taxon>
    </lineage>
</organism>
<reference evidence="1 2" key="1">
    <citation type="submission" date="2024-04" db="EMBL/GenBank/DDBJ databases">
        <title>Tritrichomonas musculus Genome.</title>
        <authorList>
            <person name="Alves-Ferreira E."/>
            <person name="Grigg M."/>
            <person name="Lorenzi H."/>
            <person name="Galac M."/>
        </authorList>
    </citation>
    <scope>NUCLEOTIDE SEQUENCE [LARGE SCALE GENOMIC DNA]</scope>
    <source>
        <strain evidence="1 2">EAF2021</strain>
    </source>
</reference>
<dbReference type="Pfam" id="PF13306">
    <property type="entry name" value="LRR_5"/>
    <property type="match status" value="1"/>
</dbReference>
<dbReference type="PANTHER" id="PTHR45661">
    <property type="entry name" value="SURFACE ANTIGEN"/>
    <property type="match status" value="1"/>
</dbReference>
<dbReference type="EMBL" id="JAPFFF010000056">
    <property type="protein sequence ID" value="KAK8838304.1"/>
    <property type="molecule type" value="Genomic_DNA"/>
</dbReference>
<evidence type="ECO:0000313" key="1">
    <source>
        <dbReference type="EMBL" id="KAK8838304.1"/>
    </source>
</evidence>
<sequence length="621" mass="73060">MEIDDYIRKKMQLQNLILEFLDNNKYDNTQMSNLISEIQQFEDNKIEFKEFLSLIMSISKYHYRNDTFIQKIENILIYFESKIKQYYTNNEIFNIFKRNRRILLFAFKKGILKIDEFITRQLTYKFQSNIYLYFYPEIKQFLLESEKMEMNQKFLQYDPDVFTNFEEKRLIGENEAYYCELIRKDSIREFSSHFIHSKLNVNHKIKPSIFETNSFLINSELTLIEYAAFHGSIKIFNYLAKHNAELKGTLLQYAIFSRNIKFIHQIEEIDKVRKFYINEVDSIKALIDYSIKSHQQNLFYYFINNYMDESTSRSINLRFAPRYHNYALFPKEISTNSNFFISLCKHYHYNIIKLLVESQGFNFNVDDNEEKKYDRFLPFVAALFSNNNDVFDLLYNLPGGEYFNIKSLKKYQLTRMLLPPSITELDVSAFEKWEFLTIASIPSITNIKTSTFSGCKRLTYVKISPSLISINSWAFQKCFLLKYITIPSSVESIGMGAFNQCYCLEKVTFLSDKIKTLSYCIFKYCTKLTDINIPSSVTVIKESAFEECILLSDLTLPPSLVSIDTMAFKSCKALKKLTIPSSVTEIGKDAFDQSGLEHITISPNFDLDLIGVPFSAHIHNP</sequence>
<name>A0ABR2GWL2_9EUKA</name>
<proteinExistence type="predicted"/>
<dbReference type="PANTHER" id="PTHR45661:SF3">
    <property type="entry name" value="IG-LIKE DOMAIN-CONTAINING PROTEIN"/>
    <property type="match status" value="1"/>
</dbReference>
<protein>
    <submittedName>
        <fullName evidence="1">Uncharacterized protein</fullName>
    </submittedName>
</protein>
<accession>A0ABR2GWL2</accession>
<dbReference type="SUPFAM" id="SSF48403">
    <property type="entry name" value="Ankyrin repeat"/>
    <property type="match status" value="1"/>
</dbReference>
<dbReference type="SUPFAM" id="SSF52058">
    <property type="entry name" value="L domain-like"/>
    <property type="match status" value="1"/>
</dbReference>
<dbReference type="InterPro" id="IPR026906">
    <property type="entry name" value="LRR_5"/>
</dbReference>
<keyword evidence="2" id="KW-1185">Reference proteome</keyword>
<dbReference type="InterPro" id="IPR053139">
    <property type="entry name" value="Surface_bspA-like"/>
</dbReference>
<comment type="caution">
    <text evidence="1">The sequence shown here is derived from an EMBL/GenBank/DDBJ whole genome shotgun (WGS) entry which is preliminary data.</text>
</comment>
<dbReference type="InterPro" id="IPR032675">
    <property type="entry name" value="LRR_dom_sf"/>
</dbReference>
<evidence type="ECO:0000313" key="2">
    <source>
        <dbReference type="Proteomes" id="UP001470230"/>
    </source>
</evidence>
<dbReference type="InterPro" id="IPR036770">
    <property type="entry name" value="Ankyrin_rpt-contain_sf"/>
</dbReference>
<dbReference type="Gene3D" id="3.80.10.10">
    <property type="entry name" value="Ribonuclease Inhibitor"/>
    <property type="match status" value="2"/>
</dbReference>